<comment type="caution">
    <text evidence="1">The sequence shown here is derived from an EMBL/GenBank/DDBJ whole genome shotgun (WGS) entry which is preliminary data.</text>
</comment>
<gene>
    <name evidence="1" type="ORF">SAMEA3375112_03331</name>
</gene>
<sequence length="108" mass="13023">MRKVNVLENEKFEIKNYNIICAISMNHSKDVNQFDQYRLYDAQYNLVEIDEKLKEYGYILIHTYQNGWDSWGDEYVCTVEDIKNIIKNAKNKEHLFIKALEEYFGKQD</sequence>
<proteinExistence type="predicted"/>
<organism evidence="1 2">
    <name type="scientific">Clostridioides difficile</name>
    <name type="common">Peptoclostridium difficile</name>
    <dbReference type="NCBI Taxonomy" id="1496"/>
    <lineage>
        <taxon>Bacteria</taxon>
        <taxon>Bacillati</taxon>
        <taxon>Bacillota</taxon>
        <taxon>Clostridia</taxon>
        <taxon>Peptostreptococcales</taxon>
        <taxon>Peptostreptococcaceae</taxon>
        <taxon>Clostridioides</taxon>
    </lineage>
</organism>
<dbReference type="Proteomes" id="UP000189137">
    <property type="component" value="Unassembled WGS sequence"/>
</dbReference>
<evidence type="ECO:0000313" key="1">
    <source>
        <dbReference type="EMBL" id="SJS98345.1"/>
    </source>
</evidence>
<dbReference type="RefSeq" id="WP_021402160.1">
    <property type="nucleotide sequence ID" value="NZ_CP149699.1"/>
</dbReference>
<accession>A0A9X8WRS6</accession>
<reference evidence="1 2" key="1">
    <citation type="submission" date="2017-02" db="EMBL/GenBank/DDBJ databases">
        <authorList>
            <consortium name="Pathogen Informatics"/>
        </authorList>
    </citation>
    <scope>NUCLEOTIDE SEQUENCE [LARGE SCALE GENOMIC DNA]</scope>
    <source>
        <strain evidence="1 2">VRECD0157</strain>
    </source>
</reference>
<protein>
    <submittedName>
        <fullName evidence="1">Uncharacterized protein</fullName>
    </submittedName>
</protein>
<evidence type="ECO:0000313" key="2">
    <source>
        <dbReference type="Proteomes" id="UP000189137"/>
    </source>
</evidence>
<name>A0A9X8WRS6_CLODI</name>
<dbReference type="AlphaFoldDB" id="A0A9X8WRS6"/>
<dbReference type="EMBL" id="FUPS01000014">
    <property type="protein sequence ID" value="SJS98345.1"/>
    <property type="molecule type" value="Genomic_DNA"/>
</dbReference>